<dbReference type="EMBL" id="FUWM01000012">
    <property type="protein sequence ID" value="SJZ70451.1"/>
    <property type="molecule type" value="Genomic_DNA"/>
</dbReference>
<dbReference type="STRING" id="142842.SAMN02745118_01587"/>
<dbReference type="NCBIfam" id="TIGR00268">
    <property type="entry name" value="ATP-dependent sacrificial sulfur transferase LarE"/>
    <property type="match status" value="1"/>
</dbReference>
<reference evidence="4" key="1">
    <citation type="submission" date="2017-02" db="EMBL/GenBank/DDBJ databases">
        <authorList>
            <person name="Varghese N."/>
            <person name="Submissions S."/>
        </authorList>
    </citation>
    <scope>NUCLEOTIDE SEQUENCE [LARGE SCALE GENOMIC DNA]</scope>
    <source>
        <strain evidence="4">ATCC BAA-73</strain>
    </source>
</reference>
<protein>
    <recommendedName>
        <fullName evidence="2">NAD/GMP synthase domain-containing protein</fullName>
    </recommendedName>
</protein>
<evidence type="ECO:0000313" key="3">
    <source>
        <dbReference type="EMBL" id="SJZ70451.1"/>
    </source>
</evidence>
<dbReference type="PIRSF" id="PIRSF006661">
    <property type="entry name" value="PP-lp_UCP006661"/>
    <property type="match status" value="1"/>
</dbReference>
<dbReference type="InterPro" id="IPR052188">
    <property type="entry name" value="Ni-pincer_cofactor_biosynth"/>
</dbReference>
<dbReference type="PANTHER" id="PTHR43169:SF2">
    <property type="entry name" value="NAD_GMP SYNTHASE DOMAIN-CONTAINING PROTEIN"/>
    <property type="match status" value="1"/>
</dbReference>
<dbReference type="Gene3D" id="3.40.50.620">
    <property type="entry name" value="HUPs"/>
    <property type="match status" value="1"/>
</dbReference>
<dbReference type="Pfam" id="PF02540">
    <property type="entry name" value="NAD_synthase"/>
    <property type="match status" value="1"/>
</dbReference>
<evidence type="ECO:0000256" key="1">
    <source>
        <dbReference type="PIRSR" id="PIRSR006661-1"/>
    </source>
</evidence>
<dbReference type="InterPro" id="IPR014729">
    <property type="entry name" value="Rossmann-like_a/b/a_fold"/>
</dbReference>
<feature type="domain" description="NAD/GMP synthase" evidence="2">
    <location>
        <begin position="20"/>
        <end position="79"/>
    </location>
</feature>
<name>A0A1T4MU70_9FIRM</name>
<organism evidence="3 4">
    <name type="scientific">Selenihalanaerobacter shriftii</name>
    <dbReference type="NCBI Taxonomy" id="142842"/>
    <lineage>
        <taxon>Bacteria</taxon>
        <taxon>Bacillati</taxon>
        <taxon>Bacillota</taxon>
        <taxon>Clostridia</taxon>
        <taxon>Halanaerobiales</taxon>
        <taxon>Halobacteroidaceae</taxon>
        <taxon>Selenihalanaerobacter</taxon>
    </lineage>
</organism>
<dbReference type="InterPro" id="IPR022310">
    <property type="entry name" value="NAD/GMP_synthase"/>
</dbReference>
<keyword evidence="4" id="KW-1185">Reference proteome</keyword>
<evidence type="ECO:0000259" key="2">
    <source>
        <dbReference type="Pfam" id="PF02540"/>
    </source>
</evidence>
<accession>A0A1T4MU70</accession>
<dbReference type="GO" id="GO:0016783">
    <property type="term" value="F:sulfurtransferase activity"/>
    <property type="evidence" value="ECO:0007669"/>
    <property type="project" value="InterPro"/>
</dbReference>
<dbReference type="AlphaFoldDB" id="A0A1T4MU70"/>
<proteinExistence type="predicted"/>
<dbReference type="InterPro" id="IPR005232">
    <property type="entry name" value="LarE"/>
</dbReference>
<dbReference type="GO" id="GO:0006163">
    <property type="term" value="P:purine nucleotide metabolic process"/>
    <property type="evidence" value="ECO:0007669"/>
    <property type="project" value="UniProtKB-ARBA"/>
</dbReference>
<dbReference type="RefSeq" id="WP_143555679.1">
    <property type="nucleotide sequence ID" value="NZ_FUWM01000012.1"/>
</dbReference>
<feature type="active site" description="Nucleophile and sulfur donor" evidence="1">
    <location>
        <position position="180"/>
    </location>
</feature>
<dbReference type="SUPFAM" id="SSF52402">
    <property type="entry name" value="Adenine nucleotide alpha hydrolases-like"/>
    <property type="match status" value="1"/>
</dbReference>
<dbReference type="PANTHER" id="PTHR43169">
    <property type="entry name" value="EXSB FAMILY PROTEIN"/>
    <property type="match status" value="1"/>
</dbReference>
<sequence length="273" mass="31284">MINLSKEAERKYNKLKGYLANLENLVIGFSGGVDSTFLLKVAYDVLGDNVLAITSSAETYPDEQLKEAKDLVEEIGAPHLVTYTEELDNEKFVKNPPRRCYYCKSELFKSLKKIAKEEGYNNVADGANYDDISDYRPGADAARELEILSPLKEIGFTKDNIREVSKELGLPTWDKPAFACLSSRFPYGDEITVDKLEMVDQAEAYLRQYSWQQLRVRHHDENTARIELNSEDFEQLLDLREELIAKFKEIGYVYITMDLEGYRTGSMNEVLNQ</sequence>
<dbReference type="CDD" id="cd01990">
    <property type="entry name" value="LarE-like"/>
    <property type="match status" value="1"/>
</dbReference>
<evidence type="ECO:0000313" key="4">
    <source>
        <dbReference type="Proteomes" id="UP000190625"/>
    </source>
</evidence>
<dbReference type="Proteomes" id="UP000190625">
    <property type="component" value="Unassembled WGS sequence"/>
</dbReference>
<dbReference type="OrthoDB" id="9776919at2"/>
<gene>
    <name evidence="3" type="ORF">SAMN02745118_01587</name>
</gene>